<keyword evidence="1" id="KW-1133">Transmembrane helix</keyword>
<protein>
    <recommendedName>
        <fullName evidence="4">Transporter</fullName>
    </recommendedName>
</protein>
<dbReference type="InterPro" id="IPR055895">
    <property type="entry name" value="DUF7472"/>
</dbReference>
<name>A0ABD5ZNT6_9EURY</name>
<dbReference type="GeneID" id="79266630"/>
<feature type="transmembrane region" description="Helical" evidence="1">
    <location>
        <begin position="41"/>
        <end position="63"/>
    </location>
</feature>
<evidence type="ECO:0008006" key="4">
    <source>
        <dbReference type="Google" id="ProtNLM"/>
    </source>
</evidence>
<organism evidence="2 3">
    <name type="scientific">Halosegnis marinus</name>
    <dbReference type="NCBI Taxonomy" id="3034023"/>
    <lineage>
        <taxon>Archaea</taxon>
        <taxon>Methanobacteriati</taxon>
        <taxon>Methanobacteriota</taxon>
        <taxon>Stenosarchaea group</taxon>
        <taxon>Halobacteria</taxon>
        <taxon>Halobacteriales</taxon>
        <taxon>Natronomonadaceae</taxon>
        <taxon>Halosegnis</taxon>
    </lineage>
</organism>
<evidence type="ECO:0000313" key="2">
    <source>
        <dbReference type="EMBL" id="MFC7234957.1"/>
    </source>
</evidence>
<accession>A0ABD5ZNT6</accession>
<feature type="transmembrane region" description="Helical" evidence="1">
    <location>
        <begin position="7"/>
        <end position="29"/>
    </location>
</feature>
<keyword evidence="1" id="KW-0812">Transmembrane</keyword>
<proteinExistence type="predicted"/>
<dbReference type="Pfam" id="PF24284">
    <property type="entry name" value="DUF7472"/>
    <property type="match status" value="1"/>
</dbReference>
<evidence type="ECO:0000256" key="1">
    <source>
        <dbReference type="SAM" id="Phobius"/>
    </source>
</evidence>
<reference evidence="2 3" key="1">
    <citation type="journal article" date="2019" name="Int. J. Syst. Evol. Microbiol.">
        <title>The Global Catalogue of Microorganisms (GCM) 10K type strain sequencing project: providing services to taxonomists for standard genome sequencing and annotation.</title>
        <authorList>
            <consortium name="The Broad Institute Genomics Platform"/>
            <consortium name="The Broad Institute Genome Sequencing Center for Infectious Disease"/>
            <person name="Wu L."/>
            <person name="Ma J."/>
        </authorList>
    </citation>
    <scope>NUCLEOTIDE SEQUENCE [LARGE SCALE GENOMIC DNA]</scope>
    <source>
        <strain evidence="2 3">DT85</strain>
    </source>
</reference>
<evidence type="ECO:0000313" key="3">
    <source>
        <dbReference type="Proteomes" id="UP001596398"/>
    </source>
</evidence>
<dbReference type="RefSeq" id="WP_276235977.1">
    <property type="nucleotide sequence ID" value="NZ_CP119802.1"/>
</dbReference>
<comment type="caution">
    <text evidence="2">The sequence shown here is derived from an EMBL/GenBank/DDBJ whole genome shotgun (WGS) entry which is preliminary data.</text>
</comment>
<dbReference type="Proteomes" id="UP001596398">
    <property type="component" value="Unassembled WGS sequence"/>
</dbReference>
<dbReference type="AlphaFoldDB" id="A0ABD5ZNT6"/>
<gene>
    <name evidence="2" type="ORF">ACFQJ4_06435</name>
</gene>
<keyword evidence="1" id="KW-0472">Membrane</keyword>
<sequence length="66" mass="6833">MDIERETLVEIAVSTVAVVLFVAALVVVGDSNGASQLTSEGGISIVATILGFVLLMAVVGVFLDRR</sequence>
<keyword evidence="3" id="KW-1185">Reference proteome</keyword>
<dbReference type="EMBL" id="JBHTAP010000001">
    <property type="protein sequence ID" value="MFC7234957.1"/>
    <property type="molecule type" value="Genomic_DNA"/>
</dbReference>